<proteinExistence type="predicted"/>
<gene>
    <name evidence="3" type="ORF">OL497_25595</name>
</gene>
<keyword evidence="4" id="KW-1185">Reference proteome</keyword>
<evidence type="ECO:0000313" key="4">
    <source>
        <dbReference type="Proteomes" id="UP001207742"/>
    </source>
</evidence>
<dbReference type="Pfam" id="PF11066">
    <property type="entry name" value="DUF2867"/>
    <property type="match status" value="1"/>
</dbReference>
<dbReference type="SUPFAM" id="SSF51735">
    <property type="entry name" value="NAD(P)-binding Rossmann-fold domains"/>
    <property type="match status" value="1"/>
</dbReference>
<comment type="caution">
    <text evidence="3">The sequence shown here is derived from an EMBL/GenBank/DDBJ whole genome shotgun (WGS) entry which is preliminary data.</text>
</comment>
<dbReference type="PANTHER" id="PTHR48079:SF6">
    <property type="entry name" value="NAD(P)-BINDING DOMAIN-CONTAINING PROTEIN-RELATED"/>
    <property type="match status" value="1"/>
</dbReference>
<dbReference type="InterPro" id="IPR036291">
    <property type="entry name" value="NAD(P)-bd_dom_sf"/>
</dbReference>
<keyword evidence="1" id="KW-0472">Membrane</keyword>
<feature type="domain" description="NAD-dependent epimerase/dehydratase" evidence="2">
    <location>
        <begin position="3"/>
        <end position="87"/>
    </location>
</feature>
<dbReference type="Gene3D" id="3.40.50.720">
    <property type="entry name" value="NAD(P)-binding Rossmann-like Domain"/>
    <property type="match status" value="1"/>
</dbReference>
<keyword evidence="1" id="KW-1133">Transmembrane helix</keyword>
<dbReference type="Proteomes" id="UP001207742">
    <property type="component" value="Unassembled WGS sequence"/>
</dbReference>
<dbReference type="RefSeq" id="WP_264734108.1">
    <property type="nucleotide sequence ID" value="NZ_JAPDNR010000001.1"/>
</dbReference>
<dbReference type="InterPro" id="IPR051783">
    <property type="entry name" value="NAD(P)-dependent_oxidoreduct"/>
</dbReference>
<dbReference type="Pfam" id="PF01370">
    <property type="entry name" value="Epimerase"/>
    <property type="match status" value="1"/>
</dbReference>
<feature type="transmembrane region" description="Helical" evidence="1">
    <location>
        <begin position="449"/>
        <end position="466"/>
    </location>
</feature>
<organism evidence="3 4">
    <name type="scientific">Chitinophaga nivalis</name>
    <dbReference type="NCBI Taxonomy" id="2991709"/>
    <lineage>
        <taxon>Bacteria</taxon>
        <taxon>Pseudomonadati</taxon>
        <taxon>Bacteroidota</taxon>
        <taxon>Chitinophagia</taxon>
        <taxon>Chitinophagales</taxon>
        <taxon>Chitinophagaceae</taxon>
        <taxon>Chitinophaga</taxon>
    </lineage>
</organism>
<reference evidence="3 4" key="1">
    <citation type="submission" date="2022-10" db="EMBL/GenBank/DDBJ databases">
        <title>Chitinophaga nivalis PC15 sp. nov., isolated from Pyeongchang county, South Korea.</title>
        <authorList>
            <person name="Trinh H.N."/>
        </authorList>
    </citation>
    <scope>NUCLEOTIDE SEQUENCE [LARGE SCALE GENOMIC DNA]</scope>
    <source>
        <strain evidence="3 4">PC14</strain>
    </source>
</reference>
<dbReference type="InterPro" id="IPR021295">
    <property type="entry name" value="DUF2867"/>
</dbReference>
<accession>A0ABT3ITK2</accession>
<dbReference type="InterPro" id="IPR001509">
    <property type="entry name" value="Epimerase_deHydtase"/>
</dbReference>
<keyword evidence="1" id="KW-0812">Transmembrane</keyword>
<sequence length="478" mass="54061">MKILLTGATGYIGQRLLPVLLENGHEIICCVRDKTRFNADKYLPYQVKVITVNFSDKTSLENIPVDIDVAYYLLHSMAAAGNFSAMEETAALHFRERLQQTKVQQVIYLGGIINETNLSAHLQSRKNVEHILAAATFPLTTLRAGIIVGSGSTSFEIMRGLVEKLPVMFVPRWVYTTCQPIAIRNVVELLQGVLLLPTTYQQCYDIGGTDILTYKEMLLRLAAVRGLRRKIWVVPLLTLRYSSWWVYLLTAASFPLALNLARSMTTDMICRPNSLAAMLGVKLLSYDTALSLAFDKIAQNQVLSSWQDTMTSPVPDKSIPYYREVPLEGCFKDVRKIQVTNIPQTTERIWAIGGRNGWYYANWLWTLRGFIDKLAGGVGMRRASTTHTTLAAGDVLDCWRVIFADKANKQLLLYAEMKLPGEAWLSFEITGQQLTQTAVFRPRGITGRLYWYAMWPFHAFIFPGMIRRIGRQKRAVTV</sequence>
<dbReference type="PANTHER" id="PTHR48079">
    <property type="entry name" value="PROTEIN YEEZ"/>
    <property type="match status" value="1"/>
</dbReference>
<name>A0ABT3ITK2_9BACT</name>
<evidence type="ECO:0000313" key="3">
    <source>
        <dbReference type="EMBL" id="MCW3487298.1"/>
    </source>
</evidence>
<dbReference type="EMBL" id="JAPDNS010000002">
    <property type="protein sequence ID" value="MCW3487298.1"/>
    <property type="molecule type" value="Genomic_DNA"/>
</dbReference>
<protein>
    <submittedName>
        <fullName evidence="3">SDR family oxidoreductase</fullName>
    </submittedName>
</protein>
<evidence type="ECO:0000259" key="2">
    <source>
        <dbReference type="Pfam" id="PF01370"/>
    </source>
</evidence>
<evidence type="ECO:0000256" key="1">
    <source>
        <dbReference type="SAM" id="Phobius"/>
    </source>
</evidence>